<evidence type="ECO:0008006" key="4">
    <source>
        <dbReference type="Google" id="ProtNLM"/>
    </source>
</evidence>
<proteinExistence type="predicted"/>
<sequence>MWANLLPILLGFVLTTVIGGLFASFLQHRSWQYQNAARLREEERQKASDVCQRMTSLVDKRLYRMQRLLWAINGRSNGRITREMLDSRLRDYDEVLLEWNDQLNARLAVVGAYFGKDVRDFLDQVVYEAFSEAGRSLEDLLRRAGNSDASGPVDEGAVDDANAEMVRLNHLAYQLGLTMMVRVREQRIGRSAPGVLGETPLSDTRPR</sequence>
<protein>
    <recommendedName>
        <fullName evidence="4">Secreted protein</fullName>
    </recommendedName>
</protein>
<keyword evidence="3" id="KW-1185">Reference proteome</keyword>
<evidence type="ECO:0000313" key="2">
    <source>
        <dbReference type="EMBL" id="GAA4263796.1"/>
    </source>
</evidence>
<comment type="caution">
    <text evidence="2">The sequence shown here is derived from an EMBL/GenBank/DDBJ whole genome shotgun (WGS) entry which is preliminary data.</text>
</comment>
<dbReference type="Proteomes" id="UP001500620">
    <property type="component" value="Unassembled WGS sequence"/>
</dbReference>
<gene>
    <name evidence="2" type="ORF">GCM10022255_111590</name>
</gene>
<keyword evidence="1" id="KW-1133">Transmembrane helix</keyword>
<evidence type="ECO:0000313" key="3">
    <source>
        <dbReference type="Proteomes" id="UP001500620"/>
    </source>
</evidence>
<organism evidence="2 3">
    <name type="scientific">Dactylosporangium darangshiense</name>
    <dbReference type="NCBI Taxonomy" id="579108"/>
    <lineage>
        <taxon>Bacteria</taxon>
        <taxon>Bacillati</taxon>
        <taxon>Actinomycetota</taxon>
        <taxon>Actinomycetes</taxon>
        <taxon>Micromonosporales</taxon>
        <taxon>Micromonosporaceae</taxon>
        <taxon>Dactylosporangium</taxon>
    </lineage>
</organism>
<accession>A0ABP8DV34</accession>
<dbReference type="EMBL" id="BAABAT010000080">
    <property type="protein sequence ID" value="GAA4263796.1"/>
    <property type="molecule type" value="Genomic_DNA"/>
</dbReference>
<keyword evidence="1" id="KW-0472">Membrane</keyword>
<dbReference type="RefSeq" id="WP_345143814.1">
    <property type="nucleotide sequence ID" value="NZ_BAABAT010000080.1"/>
</dbReference>
<feature type="transmembrane region" description="Helical" evidence="1">
    <location>
        <begin position="6"/>
        <end position="26"/>
    </location>
</feature>
<keyword evidence="1" id="KW-0812">Transmembrane</keyword>
<reference evidence="3" key="1">
    <citation type="journal article" date="2019" name="Int. J. Syst. Evol. Microbiol.">
        <title>The Global Catalogue of Microorganisms (GCM) 10K type strain sequencing project: providing services to taxonomists for standard genome sequencing and annotation.</title>
        <authorList>
            <consortium name="The Broad Institute Genomics Platform"/>
            <consortium name="The Broad Institute Genome Sequencing Center for Infectious Disease"/>
            <person name="Wu L."/>
            <person name="Ma J."/>
        </authorList>
    </citation>
    <scope>NUCLEOTIDE SEQUENCE [LARGE SCALE GENOMIC DNA]</scope>
    <source>
        <strain evidence="3">JCM 17441</strain>
    </source>
</reference>
<name>A0ABP8DV34_9ACTN</name>
<evidence type="ECO:0000256" key="1">
    <source>
        <dbReference type="SAM" id="Phobius"/>
    </source>
</evidence>